<name>A0A110B123_9SPHI</name>
<sequence>MKNFENKVVVITGAGSGIGRALALAFQKAGAKLALNDNNEIALLETVALAGGPQNIYHQAFDVAEKSAFYEFADKVIAHYGRVDLVINNAGVAIFKLTASEVSIADYEWIMGINLWGMMYGSLAFLPHLRKQKESAIVNISSIFGILGFPNQAAYCTTKFAIRGFTESLAIEERVLKTGVTVTSVHPGGIKTNIARHARYAGNDENAIKQVERLFVTTPEKAAKAIIAGIKRKKMRLIVGPDAKMLYFLTRLSPKFVAWYLIRFANQWK</sequence>
<reference evidence="4 5" key="1">
    <citation type="submission" date="2015-12" db="EMBL/GenBank/DDBJ databases">
        <title>Genome sequence of Mucilaginibacter gotjawali.</title>
        <authorList>
            <person name="Lee J.S."/>
            <person name="Lee K.C."/>
            <person name="Kim K.K."/>
            <person name="Lee B.W."/>
        </authorList>
    </citation>
    <scope>NUCLEOTIDE SEQUENCE [LARGE SCALE GENOMIC DNA]</scope>
    <source>
        <strain evidence="4 5">SA3-7</strain>
    </source>
</reference>
<keyword evidence="5" id="KW-1185">Reference proteome</keyword>
<dbReference type="PRINTS" id="PR00081">
    <property type="entry name" value="GDHRDH"/>
</dbReference>
<dbReference type="SMART" id="SM00822">
    <property type="entry name" value="PKS_KR"/>
    <property type="match status" value="1"/>
</dbReference>
<evidence type="ECO:0000256" key="2">
    <source>
        <dbReference type="ARBA" id="ARBA00023002"/>
    </source>
</evidence>
<dbReference type="InterPro" id="IPR057326">
    <property type="entry name" value="KR_dom"/>
</dbReference>
<dbReference type="SUPFAM" id="SSF51735">
    <property type="entry name" value="NAD(P)-binding Rossmann-fold domains"/>
    <property type="match status" value="1"/>
</dbReference>
<accession>A0A110B123</accession>
<dbReference type="PANTHER" id="PTHR44196">
    <property type="entry name" value="DEHYDROGENASE/REDUCTASE SDR FAMILY MEMBER 7B"/>
    <property type="match status" value="1"/>
</dbReference>
<dbReference type="Gene3D" id="3.40.50.720">
    <property type="entry name" value="NAD(P)-binding Rossmann-like Domain"/>
    <property type="match status" value="1"/>
</dbReference>
<keyword evidence="2 4" id="KW-0560">Oxidoreductase</keyword>
<dbReference type="CDD" id="cd05233">
    <property type="entry name" value="SDR_c"/>
    <property type="match status" value="1"/>
</dbReference>
<evidence type="ECO:0000256" key="3">
    <source>
        <dbReference type="RuleBase" id="RU000363"/>
    </source>
</evidence>
<dbReference type="InterPro" id="IPR020904">
    <property type="entry name" value="Sc_DH/Rdtase_CS"/>
</dbReference>
<dbReference type="GO" id="GO:0016937">
    <property type="term" value="F:short-chain fatty acyl-CoA dehydrogenase activity"/>
    <property type="evidence" value="ECO:0007669"/>
    <property type="project" value="UniProtKB-EC"/>
</dbReference>
<evidence type="ECO:0000313" key="5">
    <source>
        <dbReference type="Proteomes" id="UP000218263"/>
    </source>
</evidence>
<dbReference type="EMBL" id="AP017313">
    <property type="protein sequence ID" value="BAU52493.1"/>
    <property type="molecule type" value="Genomic_DNA"/>
</dbReference>
<dbReference type="EC" id="1.-.-.-" evidence="4"/>
<organism evidence="4 5">
    <name type="scientific">Mucilaginibacter gotjawali</name>
    <dbReference type="NCBI Taxonomy" id="1550579"/>
    <lineage>
        <taxon>Bacteria</taxon>
        <taxon>Pseudomonadati</taxon>
        <taxon>Bacteroidota</taxon>
        <taxon>Sphingobacteriia</taxon>
        <taxon>Sphingobacteriales</taxon>
        <taxon>Sphingobacteriaceae</taxon>
        <taxon>Mucilaginibacter</taxon>
    </lineage>
</organism>
<dbReference type="InterPro" id="IPR036291">
    <property type="entry name" value="NAD(P)-bd_dom_sf"/>
</dbReference>
<dbReference type="InterPro" id="IPR002347">
    <property type="entry name" value="SDR_fam"/>
</dbReference>
<evidence type="ECO:0000313" key="4">
    <source>
        <dbReference type="EMBL" id="BAU52493.1"/>
    </source>
</evidence>
<gene>
    <name evidence="4" type="primary">sadH_1</name>
    <name evidence="4" type="ORF">MgSA37_00654</name>
</gene>
<protein>
    <submittedName>
        <fullName evidence="4">Putative oxidoreductase SadH</fullName>
        <ecNumber evidence="4">1.-.-.-</ecNumber>
    </submittedName>
</protein>
<proteinExistence type="inferred from homology"/>
<dbReference type="OrthoDB" id="9775296at2"/>
<dbReference type="PROSITE" id="PS00061">
    <property type="entry name" value="ADH_SHORT"/>
    <property type="match status" value="1"/>
</dbReference>
<dbReference type="Proteomes" id="UP000218263">
    <property type="component" value="Chromosome"/>
</dbReference>
<dbReference type="GO" id="GO:0016020">
    <property type="term" value="C:membrane"/>
    <property type="evidence" value="ECO:0007669"/>
    <property type="project" value="TreeGrafter"/>
</dbReference>
<dbReference type="PRINTS" id="PR00080">
    <property type="entry name" value="SDRFAMILY"/>
</dbReference>
<dbReference type="Pfam" id="PF00106">
    <property type="entry name" value="adh_short"/>
    <property type="match status" value="1"/>
</dbReference>
<comment type="similarity">
    <text evidence="1 3">Belongs to the short-chain dehydrogenases/reductases (SDR) family.</text>
</comment>
<dbReference type="PANTHER" id="PTHR44196:SF1">
    <property type="entry name" value="DEHYDROGENASE_REDUCTASE SDR FAMILY MEMBER 7B"/>
    <property type="match status" value="1"/>
</dbReference>
<dbReference type="AlphaFoldDB" id="A0A110B123"/>
<dbReference type="KEGG" id="mgot:MgSA37_00654"/>
<evidence type="ECO:0000256" key="1">
    <source>
        <dbReference type="ARBA" id="ARBA00006484"/>
    </source>
</evidence>
<dbReference type="RefSeq" id="WP_096349814.1">
    <property type="nucleotide sequence ID" value="NZ_AP017313.1"/>
</dbReference>